<dbReference type="Proteomes" id="UP000596660">
    <property type="component" value="Unplaced"/>
</dbReference>
<reference evidence="1" key="1">
    <citation type="journal article" date="2017" name="Nature">
        <title>The genome of Chenopodium quinoa.</title>
        <authorList>
            <person name="Jarvis D.E."/>
            <person name="Ho Y.S."/>
            <person name="Lightfoot D.J."/>
            <person name="Schmoeckel S.M."/>
            <person name="Li B."/>
            <person name="Borm T.J.A."/>
            <person name="Ohyanagi H."/>
            <person name="Mineta K."/>
            <person name="Michell C.T."/>
            <person name="Saber N."/>
            <person name="Kharbatia N.M."/>
            <person name="Rupper R.R."/>
            <person name="Sharp A.R."/>
            <person name="Dally N."/>
            <person name="Boughton B.A."/>
            <person name="Woo Y.H."/>
            <person name="Gao G."/>
            <person name="Schijlen E.G.W.M."/>
            <person name="Guo X."/>
            <person name="Momin A.A."/>
            <person name="Negrao S."/>
            <person name="Al-Babili S."/>
            <person name="Gehring C."/>
            <person name="Roessner U."/>
            <person name="Jung C."/>
            <person name="Murphy K."/>
            <person name="Arold S.T."/>
            <person name="Gojobori T."/>
            <person name="van der Linden C.G."/>
            <person name="van Loo E.N."/>
            <person name="Jellen E.N."/>
            <person name="Maughan P.J."/>
            <person name="Tester M."/>
        </authorList>
    </citation>
    <scope>NUCLEOTIDE SEQUENCE [LARGE SCALE GENOMIC DNA]</scope>
    <source>
        <strain evidence="1">cv. PI 614886</strain>
    </source>
</reference>
<dbReference type="OMA" id="ISRWDIK"/>
<proteinExistence type="predicted"/>
<dbReference type="AlphaFoldDB" id="A0A803NEG0"/>
<sequence>MFLSQRKFAEEIVLRAKMTNCKAAATPVDSRSKLSADVGNPISDPTLYRSLAGALQYLTFTRPEIAYAVQQVCLFML</sequence>
<dbReference type="PANTHER" id="PTHR11439">
    <property type="entry name" value="GAG-POL-RELATED RETROTRANSPOSON"/>
    <property type="match status" value="1"/>
</dbReference>
<dbReference type="PANTHER" id="PTHR11439:SF524">
    <property type="entry name" value="RNA-DIRECTED DNA POLYMERASE, PROTEIN KINASE RLK-PELLE-DLSV FAMILY"/>
    <property type="match status" value="1"/>
</dbReference>
<dbReference type="Gramene" id="AUR62044514-RA">
    <property type="protein sequence ID" value="AUR62044514-RA:cds"/>
    <property type="gene ID" value="AUR62044514"/>
</dbReference>
<name>A0A803NEG0_CHEQI</name>
<protein>
    <submittedName>
        <fullName evidence="1">Uncharacterized protein</fullName>
    </submittedName>
</protein>
<keyword evidence="2" id="KW-1185">Reference proteome</keyword>
<evidence type="ECO:0000313" key="2">
    <source>
        <dbReference type="Proteomes" id="UP000596660"/>
    </source>
</evidence>
<accession>A0A803NEG0</accession>
<reference evidence="1" key="2">
    <citation type="submission" date="2021-03" db="UniProtKB">
        <authorList>
            <consortium name="EnsemblPlants"/>
        </authorList>
    </citation>
    <scope>IDENTIFICATION</scope>
</reference>
<dbReference type="EnsemblPlants" id="AUR62044514-RA">
    <property type="protein sequence ID" value="AUR62044514-RA:cds"/>
    <property type="gene ID" value="AUR62044514"/>
</dbReference>
<evidence type="ECO:0000313" key="1">
    <source>
        <dbReference type="EnsemblPlants" id="AUR62044514-RA:cds"/>
    </source>
</evidence>
<organism evidence="1 2">
    <name type="scientific">Chenopodium quinoa</name>
    <name type="common">Quinoa</name>
    <dbReference type="NCBI Taxonomy" id="63459"/>
    <lineage>
        <taxon>Eukaryota</taxon>
        <taxon>Viridiplantae</taxon>
        <taxon>Streptophyta</taxon>
        <taxon>Embryophyta</taxon>
        <taxon>Tracheophyta</taxon>
        <taxon>Spermatophyta</taxon>
        <taxon>Magnoliopsida</taxon>
        <taxon>eudicotyledons</taxon>
        <taxon>Gunneridae</taxon>
        <taxon>Pentapetalae</taxon>
        <taxon>Caryophyllales</taxon>
        <taxon>Chenopodiaceae</taxon>
        <taxon>Chenopodioideae</taxon>
        <taxon>Atripliceae</taxon>
        <taxon>Chenopodium</taxon>
    </lineage>
</organism>